<name>A2FKG1_TRIV3</name>
<evidence type="ECO:0000313" key="2">
    <source>
        <dbReference type="Proteomes" id="UP000001542"/>
    </source>
</evidence>
<dbReference type="InParanoid" id="A2FKG1"/>
<evidence type="ECO:0000313" key="1">
    <source>
        <dbReference type="EMBL" id="EAX94602.1"/>
    </source>
</evidence>
<dbReference type="VEuPathDB" id="TrichDB:TVAG_422750"/>
<protein>
    <submittedName>
        <fullName evidence="1">Uncharacterized protein</fullName>
    </submittedName>
</protein>
<dbReference type="EMBL" id="DS113848">
    <property type="protein sequence ID" value="EAX94602.1"/>
    <property type="molecule type" value="Genomic_DNA"/>
</dbReference>
<reference evidence="1" key="2">
    <citation type="journal article" date="2007" name="Science">
        <title>Draft genome sequence of the sexually transmitted pathogen Trichomonas vaginalis.</title>
        <authorList>
            <person name="Carlton J.M."/>
            <person name="Hirt R.P."/>
            <person name="Silva J.C."/>
            <person name="Delcher A.L."/>
            <person name="Schatz M."/>
            <person name="Zhao Q."/>
            <person name="Wortman J.R."/>
            <person name="Bidwell S.L."/>
            <person name="Alsmark U.C.M."/>
            <person name="Besteiro S."/>
            <person name="Sicheritz-Ponten T."/>
            <person name="Noel C.J."/>
            <person name="Dacks J.B."/>
            <person name="Foster P.G."/>
            <person name="Simillion C."/>
            <person name="Van de Peer Y."/>
            <person name="Miranda-Saavedra D."/>
            <person name="Barton G.J."/>
            <person name="Westrop G.D."/>
            <person name="Mueller S."/>
            <person name="Dessi D."/>
            <person name="Fiori P.L."/>
            <person name="Ren Q."/>
            <person name="Paulsen I."/>
            <person name="Zhang H."/>
            <person name="Bastida-Corcuera F.D."/>
            <person name="Simoes-Barbosa A."/>
            <person name="Brown M.T."/>
            <person name="Hayes R.D."/>
            <person name="Mukherjee M."/>
            <person name="Okumura C.Y."/>
            <person name="Schneider R."/>
            <person name="Smith A.J."/>
            <person name="Vanacova S."/>
            <person name="Villalvazo M."/>
            <person name="Haas B.J."/>
            <person name="Pertea M."/>
            <person name="Feldblyum T.V."/>
            <person name="Utterback T.R."/>
            <person name="Shu C.L."/>
            <person name="Osoegawa K."/>
            <person name="de Jong P.J."/>
            <person name="Hrdy I."/>
            <person name="Horvathova L."/>
            <person name="Zubacova Z."/>
            <person name="Dolezal P."/>
            <person name="Malik S.B."/>
            <person name="Logsdon J.M. Jr."/>
            <person name="Henze K."/>
            <person name="Gupta A."/>
            <person name="Wang C.C."/>
            <person name="Dunne R.L."/>
            <person name="Upcroft J.A."/>
            <person name="Upcroft P."/>
            <person name="White O."/>
            <person name="Salzberg S.L."/>
            <person name="Tang P."/>
            <person name="Chiu C.-H."/>
            <person name="Lee Y.-S."/>
            <person name="Embley T.M."/>
            <person name="Coombs G.H."/>
            <person name="Mottram J.C."/>
            <person name="Tachezy J."/>
            <person name="Fraser-Liggett C.M."/>
            <person name="Johnson P.J."/>
        </authorList>
    </citation>
    <scope>NUCLEOTIDE SEQUENCE [LARGE SCALE GENOMIC DNA]</scope>
    <source>
        <strain evidence="1">G3</strain>
    </source>
</reference>
<keyword evidence="2" id="KW-1185">Reference proteome</keyword>
<dbReference type="VEuPathDB" id="TrichDB:TVAGG3_0165350"/>
<organism evidence="1 2">
    <name type="scientific">Trichomonas vaginalis (strain ATCC PRA-98 / G3)</name>
    <dbReference type="NCBI Taxonomy" id="412133"/>
    <lineage>
        <taxon>Eukaryota</taxon>
        <taxon>Metamonada</taxon>
        <taxon>Parabasalia</taxon>
        <taxon>Trichomonadida</taxon>
        <taxon>Trichomonadidae</taxon>
        <taxon>Trichomonas</taxon>
    </lineage>
</organism>
<proteinExistence type="predicted"/>
<reference evidence="1" key="1">
    <citation type="submission" date="2006-10" db="EMBL/GenBank/DDBJ databases">
        <authorList>
            <person name="Amadeo P."/>
            <person name="Zhao Q."/>
            <person name="Wortman J."/>
            <person name="Fraser-Liggett C."/>
            <person name="Carlton J."/>
        </authorList>
    </citation>
    <scope>NUCLEOTIDE SEQUENCE</scope>
    <source>
        <strain evidence="1">G3</strain>
    </source>
</reference>
<dbReference type="Proteomes" id="UP000001542">
    <property type="component" value="Unassembled WGS sequence"/>
</dbReference>
<dbReference type="AlphaFoldDB" id="A2FKG1"/>
<gene>
    <name evidence="1" type="ORF">TVAG_422750</name>
</gene>
<accession>A2FKG1</accession>
<sequence length="207" mass="24097">MSYNYNLSIRCQGLKTLHAIIFKNNYKEITSKFYTLRNTFGKKFYLPSSDCIPDDSEYTVYGYKGVRIYVISDVPCNITFYRALNILMENHFEVYSKGRPEYKHYPDSDPEYSVYNVTFAYFDVVANFTQGQLAGVKSIQISDPSYQLPPDAVVYAPFSNITDLDEPPNREIYRVSKGAFSTALYMRLLKEIYADYKYIIKNMNICI</sequence>